<sequence length="174" mass="19458">MSFVPYGKQRWFLSLSSRRRQHLKKIRSSASTNVVVNKTLTSKSNSVRLRDEHEVCPARWGKELATLSDSDASFSVPLQSPNSLLTMRSFSPPSRPLVSLLTVCESLPKSLGVNATRCSRNKFPLRLFIVGDAATHTSLFLTGHPLSERLQSNRTVTAAELRTGIQERIPRPKQ</sequence>
<gene>
    <name evidence="1" type="ORF">TGRUB_432270</name>
</gene>
<evidence type="ECO:0000313" key="1">
    <source>
        <dbReference type="EMBL" id="KFG59861.1"/>
    </source>
</evidence>
<protein>
    <submittedName>
        <fullName evidence="1">Uncharacterized protein</fullName>
    </submittedName>
</protein>
<proteinExistence type="predicted"/>
<organism evidence="1 2">
    <name type="scientific">Toxoplasma gondii RUB</name>
    <dbReference type="NCBI Taxonomy" id="935652"/>
    <lineage>
        <taxon>Eukaryota</taxon>
        <taxon>Sar</taxon>
        <taxon>Alveolata</taxon>
        <taxon>Apicomplexa</taxon>
        <taxon>Conoidasida</taxon>
        <taxon>Coccidia</taxon>
        <taxon>Eucoccidiorida</taxon>
        <taxon>Eimeriorina</taxon>
        <taxon>Sarcocystidae</taxon>
        <taxon>Toxoplasma</taxon>
    </lineage>
</organism>
<evidence type="ECO:0000313" key="2">
    <source>
        <dbReference type="Proteomes" id="UP000028834"/>
    </source>
</evidence>
<dbReference type="VEuPathDB" id="ToxoDB:TGRUB_432270"/>
<dbReference type="Proteomes" id="UP000028834">
    <property type="component" value="Unassembled WGS sequence"/>
</dbReference>
<comment type="caution">
    <text evidence="1">The sequence shown here is derived from an EMBL/GenBank/DDBJ whole genome shotgun (WGS) entry which is preliminary data.</text>
</comment>
<dbReference type="EMBL" id="AFYV02002075">
    <property type="protein sequence ID" value="KFG59861.1"/>
    <property type="molecule type" value="Genomic_DNA"/>
</dbReference>
<dbReference type="AlphaFoldDB" id="A0A086LT93"/>
<name>A0A086LT93_TOXGO</name>
<reference evidence="1 2" key="1">
    <citation type="submission" date="2014-05" db="EMBL/GenBank/DDBJ databases">
        <authorList>
            <person name="Sibley D."/>
            <person name="Venepally P."/>
            <person name="Karamycheva S."/>
            <person name="Hadjithomas M."/>
            <person name="Khan A."/>
            <person name="Brunk B."/>
            <person name="Roos D."/>
            <person name="Caler E."/>
            <person name="Lorenzi H."/>
        </authorList>
    </citation>
    <scope>NUCLEOTIDE SEQUENCE [LARGE SCALE GENOMIC DNA]</scope>
    <source>
        <strain evidence="1 2">RUB</strain>
    </source>
</reference>
<accession>A0A086LT93</accession>